<evidence type="ECO:0000256" key="11">
    <source>
        <dbReference type="ARBA" id="ARBA00023268"/>
    </source>
</evidence>
<feature type="binding site" evidence="12">
    <location>
        <position position="127"/>
    </location>
    <ligand>
        <name>ATP</name>
        <dbReference type="ChEBI" id="CHEBI:30616"/>
    </ligand>
</feature>
<accession>A0A8J5QLE1</accession>
<evidence type="ECO:0000256" key="9">
    <source>
        <dbReference type="ARBA" id="ARBA00022833"/>
    </source>
</evidence>
<feature type="binding site" evidence="12">
    <location>
        <position position="291"/>
    </location>
    <ligand>
        <name>Zn(2+)</name>
        <dbReference type="ChEBI" id="CHEBI:29105"/>
    </ligand>
</feature>
<keyword evidence="4 12" id="KW-0819">tRNA processing</keyword>
<comment type="caution">
    <text evidence="14">The sequence shown here is derived from an EMBL/GenBank/DDBJ whole genome shotgun (WGS) entry which is preliminary data.</text>
</comment>
<dbReference type="InterPro" id="IPR001763">
    <property type="entry name" value="Rhodanese-like_dom"/>
</dbReference>
<feature type="binding site" evidence="12">
    <location>
        <begin position="171"/>
        <end position="172"/>
    </location>
    <ligand>
        <name>ATP</name>
        <dbReference type="ChEBI" id="CHEBI:30616"/>
    </ligand>
</feature>
<comment type="similarity">
    <text evidence="12">In the N-terminal section; belongs to the HesA/MoeB/ThiF family. UBA4 subfamily.</text>
</comment>
<dbReference type="CDD" id="cd00757">
    <property type="entry name" value="ThiF_MoeB_HesA_family"/>
    <property type="match status" value="1"/>
</dbReference>
<organism evidence="14 15">
    <name type="scientific">[Candida] subhashii</name>
    <dbReference type="NCBI Taxonomy" id="561895"/>
    <lineage>
        <taxon>Eukaryota</taxon>
        <taxon>Fungi</taxon>
        <taxon>Dikarya</taxon>
        <taxon>Ascomycota</taxon>
        <taxon>Saccharomycotina</taxon>
        <taxon>Pichiomycetes</taxon>
        <taxon>Debaryomycetaceae</taxon>
        <taxon>Spathaspora</taxon>
    </lineage>
</organism>
<keyword evidence="7 12" id="KW-0547">Nucleotide-binding</keyword>
<dbReference type="Pfam" id="PF00581">
    <property type="entry name" value="Rhodanese"/>
    <property type="match status" value="1"/>
</dbReference>
<dbReference type="SMART" id="SM00450">
    <property type="entry name" value="RHOD"/>
    <property type="match status" value="1"/>
</dbReference>
<feature type="binding site" evidence="12">
    <location>
        <begin position="110"/>
        <end position="114"/>
    </location>
    <ligand>
        <name>ATP</name>
        <dbReference type="ChEBI" id="CHEBI:30616"/>
    </ligand>
</feature>
<dbReference type="GO" id="GO:0002143">
    <property type="term" value="P:tRNA wobble position uridine thiolation"/>
    <property type="evidence" value="ECO:0007669"/>
    <property type="project" value="InterPro"/>
</dbReference>
<dbReference type="InterPro" id="IPR000594">
    <property type="entry name" value="ThiF_NAD_FAD-bd"/>
</dbReference>
<dbReference type="GO" id="GO:0005829">
    <property type="term" value="C:cytosol"/>
    <property type="evidence" value="ECO:0007669"/>
    <property type="project" value="UniProtKB-SubCell"/>
</dbReference>
<evidence type="ECO:0000256" key="12">
    <source>
        <dbReference type="HAMAP-Rule" id="MF_03049"/>
    </source>
</evidence>
<dbReference type="GO" id="GO:0032447">
    <property type="term" value="P:protein urmylation"/>
    <property type="evidence" value="ECO:0007669"/>
    <property type="project" value="TreeGrafter"/>
</dbReference>
<evidence type="ECO:0000256" key="2">
    <source>
        <dbReference type="ARBA" id="ARBA00022490"/>
    </source>
</evidence>
<feature type="binding site" evidence="12">
    <location>
        <position position="213"/>
    </location>
    <ligand>
        <name>Zn(2+)</name>
        <dbReference type="ChEBI" id="CHEBI:29105"/>
    </ligand>
</feature>
<reference evidence="14 15" key="1">
    <citation type="journal article" date="2021" name="DNA Res.">
        <title>Genome analysis of Candida subhashii reveals its hybrid nature and dual mitochondrial genome conformations.</title>
        <authorList>
            <person name="Mixao V."/>
            <person name="Hegedusova E."/>
            <person name="Saus E."/>
            <person name="Pryszcz L.P."/>
            <person name="Cillingova A."/>
            <person name="Nosek J."/>
            <person name="Gabaldon T."/>
        </authorList>
    </citation>
    <scope>NUCLEOTIDE SEQUENCE [LARGE SCALE GENOMIC DNA]</scope>
    <source>
        <strain evidence="14 15">CBS 10753</strain>
    </source>
</reference>
<keyword evidence="10 12" id="KW-0067">ATP-binding</keyword>
<comment type="subcellular location">
    <subcellularLocation>
        <location evidence="1">Cytoplasm</location>
        <location evidence="1">Cytosol</location>
    </subcellularLocation>
</comment>
<evidence type="ECO:0000256" key="4">
    <source>
        <dbReference type="ARBA" id="ARBA00022694"/>
    </source>
</evidence>
<dbReference type="Proteomes" id="UP000694255">
    <property type="component" value="Unassembled WGS sequence"/>
</dbReference>
<dbReference type="GO" id="GO:0004792">
    <property type="term" value="F:thiosulfate-cyanide sulfurtransferase activity"/>
    <property type="evidence" value="ECO:0007669"/>
    <property type="project" value="TreeGrafter"/>
</dbReference>
<name>A0A8J5QLE1_9ASCO</name>
<keyword evidence="9 12" id="KW-0862">Zinc</keyword>
<feature type="active site" description="Glycyl thioester intermediate; for adenylyltransferase activity" evidence="12">
    <location>
        <position position="230"/>
    </location>
</feature>
<keyword evidence="6 12" id="KW-0479">Metal-binding</keyword>
<comment type="pathway">
    <text evidence="12">tRNA modification; 5-methoxycarbonylmethyl-2-thiouridine-tRNA biosynthesis.</text>
</comment>
<gene>
    <name evidence="12" type="primary">UBA4</name>
    <name evidence="14" type="ORF">J8A68_001303</name>
</gene>
<evidence type="ECO:0000256" key="8">
    <source>
        <dbReference type="ARBA" id="ARBA00022786"/>
    </source>
</evidence>
<evidence type="ECO:0000256" key="10">
    <source>
        <dbReference type="ARBA" id="ARBA00022840"/>
    </source>
</evidence>
<proteinExistence type="inferred from homology"/>
<dbReference type="FunFam" id="3.40.50.720:FF:000033">
    <property type="entry name" value="Adenylyltransferase and sulfurtransferase MOCS3"/>
    <property type="match status" value="1"/>
</dbReference>
<dbReference type="InterPro" id="IPR028885">
    <property type="entry name" value="MOCS3/Uba4"/>
</dbReference>
<evidence type="ECO:0000256" key="7">
    <source>
        <dbReference type="ARBA" id="ARBA00022741"/>
    </source>
</evidence>
<dbReference type="GO" id="GO:0070566">
    <property type="term" value="F:adenylyltransferase activity"/>
    <property type="evidence" value="ECO:0007669"/>
    <property type="project" value="InterPro"/>
</dbReference>
<evidence type="ECO:0000313" key="14">
    <source>
        <dbReference type="EMBL" id="KAG7665247.1"/>
    </source>
</evidence>
<keyword evidence="3 12" id="KW-0808">Transferase</keyword>
<dbReference type="HAMAP" id="MF_03049">
    <property type="entry name" value="MOCS3_Uba4"/>
    <property type="match status" value="1"/>
</dbReference>
<dbReference type="UniPathway" id="UPA00988"/>
<comment type="cofactor">
    <cofactor evidence="12">
        <name>Zn(2+)</name>
        <dbReference type="ChEBI" id="CHEBI:29105"/>
    </cofactor>
    <text evidence="12">Binds 1 zinc ion per subunit.</text>
</comment>
<dbReference type="GO" id="GO:0046872">
    <property type="term" value="F:metal ion binding"/>
    <property type="evidence" value="ECO:0007669"/>
    <property type="project" value="UniProtKB-KW"/>
</dbReference>
<sequence>MSDQSKEDLLACIRELELENSRLKTTTVPPTPVETTYPQIDEHFSLDEYKRYGRQMIVPQFGSLPSQIKLKDSKILIVGAGGLGCPALLYLSAAGIGTIGIIDDDIVDISNLHRQVLHTSDMTGVHKCESARRYIAKLNPHVKVETYPFRLDNDNAFEIVGKYDLVLDCTDHPAIRYLINDVSVILGKTIISGSGLKSDGQLSILNFQNQGPCYRCFYPQPPSPDSVTSCSDGGVIGPAIGIVGVMMAMETIKVLTGFYTAENFNPFLSIYSGYPQQQIRVFKMRKRQAGCVVCGNTPSVTRDLIQSNVINYDVFCGKAVQKPIAPEYRILPKEYQSKVNREHVLIDVRPKEQFAITSLPNAINIEWDPIFRKADHIEELIPHVSKDDPIYVVCRFGNDSQLAAQKLLDQGYTNVKDIIGGINRWSEEVDNKIPKY</sequence>
<keyword evidence="8" id="KW-0833">Ubl conjugation pathway</keyword>
<evidence type="ECO:0000256" key="3">
    <source>
        <dbReference type="ARBA" id="ARBA00022679"/>
    </source>
</evidence>
<dbReference type="OrthoDB" id="10261062at2759"/>
<evidence type="ECO:0000313" key="15">
    <source>
        <dbReference type="Proteomes" id="UP000694255"/>
    </source>
</evidence>
<evidence type="ECO:0000256" key="1">
    <source>
        <dbReference type="ARBA" id="ARBA00004514"/>
    </source>
</evidence>
<dbReference type="GO" id="GO:0005524">
    <property type="term" value="F:ATP binding"/>
    <property type="evidence" value="ECO:0007669"/>
    <property type="project" value="UniProtKB-KW"/>
</dbReference>
<dbReference type="PROSITE" id="PS50206">
    <property type="entry name" value="RHODANESE_3"/>
    <property type="match status" value="1"/>
</dbReference>
<evidence type="ECO:0000259" key="13">
    <source>
        <dbReference type="PROSITE" id="PS50206"/>
    </source>
</evidence>
<evidence type="ECO:0000256" key="5">
    <source>
        <dbReference type="ARBA" id="ARBA00022695"/>
    </source>
</evidence>
<dbReference type="AlphaFoldDB" id="A0A8J5QLE1"/>
<feature type="binding site" evidence="12">
    <location>
        <position position="294"/>
    </location>
    <ligand>
        <name>Zn(2+)</name>
        <dbReference type="ChEBI" id="CHEBI:29105"/>
    </ligand>
</feature>
<dbReference type="PANTHER" id="PTHR10953">
    <property type="entry name" value="UBIQUITIN-ACTIVATING ENZYME E1"/>
    <property type="match status" value="1"/>
</dbReference>
<keyword evidence="2 12" id="KW-0963">Cytoplasm</keyword>
<protein>
    <submittedName>
        <fullName evidence="14">CnxF</fullName>
    </submittedName>
</protein>
<feature type="binding site" evidence="12">
    <location>
        <position position="216"/>
    </location>
    <ligand>
        <name>Zn(2+)</name>
        <dbReference type="ChEBI" id="CHEBI:29105"/>
    </ligand>
</feature>
<dbReference type="EMBL" id="JAGSYN010000051">
    <property type="protein sequence ID" value="KAG7665247.1"/>
    <property type="molecule type" value="Genomic_DNA"/>
</dbReference>
<keyword evidence="15" id="KW-1185">Reference proteome</keyword>
<dbReference type="GO" id="GO:0042292">
    <property type="term" value="F:URM1 activating enzyme activity"/>
    <property type="evidence" value="ECO:0007669"/>
    <property type="project" value="TreeGrafter"/>
</dbReference>
<feature type="domain" description="Rhodanese" evidence="13">
    <location>
        <begin position="339"/>
        <end position="434"/>
    </location>
</feature>
<feature type="binding site" evidence="12">
    <location>
        <position position="103"/>
    </location>
    <ligand>
        <name>ATP</name>
        <dbReference type="ChEBI" id="CHEBI:30616"/>
    </ligand>
</feature>
<keyword evidence="11 12" id="KW-0511">Multifunctional enzyme</keyword>
<keyword evidence="5" id="KW-0548">Nucleotidyltransferase</keyword>
<evidence type="ECO:0000256" key="6">
    <source>
        <dbReference type="ARBA" id="ARBA00022723"/>
    </source>
</evidence>
<dbReference type="PANTHER" id="PTHR10953:SF102">
    <property type="entry name" value="ADENYLYLTRANSFERASE AND SULFURTRANSFERASE MOCS3"/>
    <property type="match status" value="1"/>
</dbReference>
<feature type="active site" description="Cysteine persulfide intermediate; for sulfurtransferase activity" evidence="12">
    <location>
        <position position="394"/>
    </location>
</feature>
<feature type="binding site" evidence="12">
    <location>
        <position position="82"/>
    </location>
    <ligand>
        <name>ATP</name>
        <dbReference type="ChEBI" id="CHEBI:30616"/>
    </ligand>
</feature>
<dbReference type="Pfam" id="PF00899">
    <property type="entry name" value="ThiF"/>
    <property type="match status" value="1"/>
</dbReference>
<dbReference type="InterPro" id="IPR045886">
    <property type="entry name" value="ThiF/MoeB/HesA"/>
</dbReference>